<feature type="transmembrane region" description="Helical" evidence="1">
    <location>
        <begin position="52"/>
        <end position="76"/>
    </location>
</feature>
<keyword evidence="1" id="KW-0472">Membrane</keyword>
<protein>
    <submittedName>
        <fullName evidence="2">Uncharacterized protein</fullName>
    </submittedName>
</protein>
<dbReference type="EMBL" id="HBUF01514599">
    <property type="protein sequence ID" value="CAG6747495.1"/>
    <property type="molecule type" value="Transcribed_RNA"/>
</dbReference>
<sequence>MIDYLGKEVRYKTSSFNNVDMVLSTMIDQFLQSKLFISAIILRFRDFMSVRVICSFATLVVTVSMTWCNVILFFHLHHLDKFIHAIFLYGDFICIDSSIMMGKRQWNSGLWYASQE</sequence>
<evidence type="ECO:0000313" key="2">
    <source>
        <dbReference type="EMBL" id="CAG6747495.1"/>
    </source>
</evidence>
<reference evidence="2" key="1">
    <citation type="submission" date="2021-05" db="EMBL/GenBank/DDBJ databases">
        <authorList>
            <person name="Alioto T."/>
            <person name="Alioto T."/>
            <person name="Gomez Garrido J."/>
        </authorList>
    </citation>
    <scope>NUCLEOTIDE SEQUENCE</scope>
</reference>
<keyword evidence="1" id="KW-1133">Transmembrane helix</keyword>
<name>A0A8D9ED94_9HEMI</name>
<dbReference type="AlphaFoldDB" id="A0A8D9ED94"/>
<keyword evidence="1" id="KW-0812">Transmembrane</keyword>
<proteinExistence type="predicted"/>
<organism evidence="2">
    <name type="scientific">Cacopsylla melanoneura</name>
    <dbReference type="NCBI Taxonomy" id="428564"/>
    <lineage>
        <taxon>Eukaryota</taxon>
        <taxon>Metazoa</taxon>
        <taxon>Ecdysozoa</taxon>
        <taxon>Arthropoda</taxon>
        <taxon>Hexapoda</taxon>
        <taxon>Insecta</taxon>
        <taxon>Pterygota</taxon>
        <taxon>Neoptera</taxon>
        <taxon>Paraneoptera</taxon>
        <taxon>Hemiptera</taxon>
        <taxon>Sternorrhyncha</taxon>
        <taxon>Psylloidea</taxon>
        <taxon>Psyllidae</taxon>
        <taxon>Psyllinae</taxon>
        <taxon>Cacopsylla</taxon>
    </lineage>
</organism>
<evidence type="ECO:0000256" key="1">
    <source>
        <dbReference type="SAM" id="Phobius"/>
    </source>
</evidence>
<accession>A0A8D9ED94</accession>